<dbReference type="AlphaFoldDB" id="A0AB34WYP6"/>
<dbReference type="EMBL" id="LSDN01000016">
    <property type="protein sequence ID" value="KXB80327.1"/>
    <property type="molecule type" value="Genomic_DNA"/>
</dbReference>
<accession>A0AB34WYP6</accession>
<reference evidence="1 2" key="1">
    <citation type="submission" date="2016-01" db="EMBL/GenBank/DDBJ databases">
        <authorList>
            <person name="Mitreva M."/>
            <person name="Pepin K.H."/>
            <person name="Mihindukulasuriya K.A."/>
            <person name="Fulton R."/>
            <person name="Fronick C."/>
            <person name="O'Laughlin M."/>
            <person name="Miner T."/>
            <person name="Herter B."/>
            <person name="Rosa B.A."/>
            <person name="Cordes M."/>
            <person name="Tomlinson C."/>
            <person name="Wollam A."/>
            <person name="Palsikar V.B."/>
            <person name="Mardis E.R."/>
            <person name="Wilson R.K."/>
        </authorList>
    </citation>
    <scope>NUCLEOTIDE SEQUENCE [LARGE SCALE GENOMIC DNA]</scope>
    <source>
        <strain evidence="1 2">DNF00696</strain>
    </source>
</reference>
<name>A0AB34WYP6_9ACTO</name>
<organism evidence="1 2">
    <name type="scientific">Varibaculum cambriense</name>
    <dbReference type="NCBI Taxonomy" id="184870"/>
    <lineage>
        <taxon>Bacteria</taxon>
        <taxon>Bacillati</taxon>
        <taxon>Actinomycetota</taxon>
        <taxon>Actinomycetes</taxon>
        <taxon>Actinomycetales</taxon>
        <taxon>Actinomycetaceae</taxon>
        <taxon>Varibaculum</taxon>
    </lineage>
</organism>
<proteinExistence type="predicted"/>
<gene>
    <name evidence="1" type="ORF">HMPREF1862_01317</name>
</gene>
<comment type="caution">
    <text evidence="1">The sequence shown here is derived from an EMBL/GenBank/DDBJ whole genome shotgun (WGS) entry which is preliminary data.</text>
</comment>
<evidence type="ECO:0000313" key="2">
    <source>
        <dbReference type="Proteomes" id="UP000070572"/>
    </source>
</evidence>
<evidence type="ECO:0000313" key="1">
    <source>
        <dbReference type="EMBL" id="KXB80327.1"/>
    </source>
</evidence>
<sequence>MPVATLGTEFLRYRPKQSDSPRETIAGGICFSFKILLVSY</sequence>
<protein>
    <submittedName>
        <fullName evidence="1">Uncharacterized protein</fullName>
    </submittedName>
</protein>
<dbReference type="Proteomes" id="UP000070572">
    <property type="component" value="Unassembled WGS sequence"/>
</dbReference>